<dbReference type="InterPro" id="IPR042778">
    <property type="entry name" value="ZCWPW1/ZCWPW2"/>
</dbReference>
<dbReference type="PANTHER" id="PTHR15999">
    <property type="entry name" value="ZINC FINGER CW-TYPE PWWP DOMAIN PROTEIN 1"/>
    <property type="match status" value="1"/>
</dbReference>
<dbReference type="Pfam" id="PF00855">
    <property type="entry name" value="PWWP"/>
    <property type="match status" value="1"/>
</dbReference>
<feature type="compositionally biased region" description="Basic residues" evidence="1">
    <location>
        <begin position="290"/>
        <end position="306"/>
    </location>
</feature>
<feature type="compositionally biased region" description="Basic and acidic residues" evidence="1">
    <location>
        <begin position="241"/>
        <end position="254"/>
    </location>
</feature>
<dbReference type="SUPFAM" id="SSF63748">
    <property type="entry name" value="Tudor/PWWP/MBT"/>
    <property type="match status" value="1"/>
</dbReference>
<sequence>MKKGKPNNTLLNYFASREGNASVSKSDHKTNGGHNGKAGASEGQSSGGATSSQTSDTGADSAFKLYDLVWAKLDGYPWWPSIVCPHPKLNTHVKRKGKQVSIHVQFFDDPVSRAWIGVRSMKEYFGKTKSDVPLLKDLKWNQAIEFADQAMKMAVDDRYTLIAELRATDDEDEELSDIDVDVSTPKDVSMSSPNKGSSVGKETPKSKAMKCEPKSDLKRKASHRESDRKKFKRIALELSDDESKGSDEDFKVTSEEESTDDEDVQQVSSEEESDELSLDDESEVSDLEPKHKRSKSSKSKSKSKSK</sequence>
<evidence type="ECO:0000313" key="4">
    <source>
        <dbReference type="Proteomes" id="UP000728032"/>
    </source>
</evidence>
<dbReference type="SMART" id="SM00293">
    <property type="entry name" value="PWWP"/>
    <property type="match status" value="1"/>
</dbReference>
<evidence type="ECO:0000256" key="1">
    <source>
        <dbReference type="SAM" id="MobiDB-lite"/>
    </source>
</evidence>
<feature type="compositionally biased region" description="Low complexity" evidence="1">
    <location>
        <begin position="38"/>
        <end position="57"/>
    </location>
</feature>
<feature type="non-terminal residue" evidence="3">
    <location>
        <position position="306"/>
    </location>
</feature>
<organism evidence="3">
    <name type="scientific">Oppiella nova</name>
    <dbReference type="NCBI Taxonomy" id="334625"/>
    <lineage>
        <taxon>Eukaryota</taxon>
        <taxon>Metazoa</taxon>
        <taxon>Ecdysozoa</taxon>
        <taxon>Arthropoda</taxon>
        <taxon>Chelicerata</taxon>
        <taxon>Arachnida</taxon>
        <taxon>Acari</taxon>
        <taxon>Acariformes</taxon>
        <taxon>Sarcoptiformes</taxon>
        <taxon>Oribatida</taxon>
        <taxon>Brachypylina</taxon>
        <taxon>Oppioidea</taxon>
        <taxon>Oppiidae</taxon>
        <taxon>Oppiella</taxon>
    </lineage>
</organism>
<dbReference type="PROSITE" id="PS50812">
    <property type="entry name" value="PWWP"/>
    <property type="match status" value="1"/>
</dbReference>
<dbReference type="EMBL" id="CAJPVJ010004713">
    <property type="protein sequence ID" value="CAG2168848.1"/>
    <property type="molecule type" value="Genomic_DNA"/>
</dbReference>
<feature type="domain" description="PWWP" evidence="2">
    <location>
        <begin position="65"/>
        <end position="127"/>
    </location>
</feature>
<dbReference type="CDD" id="cd05837">
    <property type="entry name" value="PWWP_MSH6"/>
    <property type="match status" value="1"/>
</dbReference>
<proteinExistence type="predicted"/>
<feature type="compositionally biased region" description="Basic and acidic residues" evidence="1">
    <location>
        <begin position="202"/>
        <end position="228"/>
    </location>
</feature>
<dbReference type="PANTHER" id="PTHR15999:SF2">
    <property type="entry name" value="ZINC FINGER CW-TYPE PWWP DOMAIN PROTEIN 1"/>
    <property type="match status" value="1"/>
</dbReference>
<reference evidence="3" key="1">
    <citation type="submission" date="2020-11" db="EMBL/GenBank/DDBJ databases">
        <authorList>
            <person name="Tran Van P."/>
        </authorList>
    </citation>
    <scope>NUCLEOTIDE SEQUENCE</scope>
</reference>
<dbReference type="OrthoDB" id="6435831at2759"/>
<dbReference type="EMBL" id="OC919538">
    <property type="protein sequence ID" value="CAD7651504.1"/>
    <property type="molecule type" value="Genomic_DNA"/>
</dbReference>
<accession>A0A7R9M0Z7</accession>
<dbReference type="AlphaFoldDB" id="A0A7R9M0Z7"/>
<evidence type="ECO:0000259" key="2">
    <source>
        <dbReference type="PROSITE" id="PS50812"/>
    </source>
</evidence>
<dbReference type="Proteomes" id="UP000728032">
    <property type="component" value="Unassembled WGS sequence"/>
</dbReference>
<dbReference type="InterPro" id="IPR000313">
    <property type="entry name" value="PWWP_dom"/>
</dbReference>
<feature type="region of interest" description="Disordered" evidence="1">
    <location>
        <begin position="173"/>
        <end position="306"/>
    </location>
</feature>
<protein>
    <recommendedName>
        <fullName evidence="2">PWWP domain-containing protein</fullName>
    </recommendedName>
</protein>
<dbReference type="Gene3D" id="2.30.30.140">
    <property type="match status" value="1"/>
</dbReference>
<dbReference type="GO" id="GO:0005634">
    <property type="term" value="C:nucleus"/>
    <property type="evidence" value="ECO:0007669"/>
    <property type="project" value="TreeGrafter"/>
</dbReference>
<feature type="compositionally biased region" description="Polar residues" evidence="1">
    <location>
        <begin position="1"/>
        <end position="11"/>
    </location>
</feature>
<feature type="region of interest" description="Disordered" evidence="1">
    <location>
        <begin position="1"/>
        <end position="57"/>
    </location>
</feature>
<keyword evidence="4" id="KW-1185">Reference proteome</keyword>
<name>A0A7R9M0Z7_9ACAR</name>
<feature type="compositionally biased region" description="Acidic residues" evidence="1">
    <location>
        <begin position="255"/>
        <end position="286"/>
    </location>
</feature>
<gene>
    <name evidence="3" type="ORF">ONB1V03_LOCUS8332</name>
</gene>
<evidence type="ECO:0000313" key="3">
    <source>
        <dbReference type="EMBL" id="CAD7651504.1"/>
    </source>
</evidence>